<dbReference type="Proteomes" id="UP001430356">
    <property type="component" value="Unassembled WGS sequence"/>
</dbReference>
<comment type="caution">
    <text evidence="1">The sequence shown here is derived from an EMBL/GenBank/DDBJ whole genome shotgun (WGS) entry which is preliminary data.</text>
</comment>
<reference evidence="1 2" key="1">
    <citation type="journal article" date="2021" name="MBio">
        <title>A New Model Trypanosomatid, Novymonas esmeraldas: Genomic Perception of Its 'Candidatus Pandoraea novymonadis' Endosymbiont.</title>
        <authorList>
            <person name="Zakharova A."/>
            <person name="Saura A."/>
            <person name="Butenko A."/>
            <person name="Podesvova L."/>
            <person name="Warmusova S."/>
            <person name="Kostygov A.Y."/>
            <person name="Nenarokova A."/>
            <person name="Lukes J."/>
            <person name="Opperdoes F.R."/>
            <person name="Yurchenko V."/>
        </authorList>
    </citation>
    <scope>NUCLEOTIDE SEQUENCE [LARGE SCALE GENOMIC DNA]</scope>
    <source>
        <strain evidence="1 2">E262AT.01</strain>
    </source>
</reference>
<protein>
    <submittedName>
        <fullName evidence="1">Uncharacterized protein</fullName>
    </submittedName>
</protein>
<keyword evidence="2" id="KW-1185">Reference proteome</keyword>
<proteinExistence type="predicted"/>
<organism evidence="1 2">
    <name type="scientific">Novymonas esmeraldas</name>
    <dbReference type="NCBI Taxonomy" id="1808958"/>
    <lineage>
        <taxon>Eukaryota</taxon>
        <taxon>Discoba</taxon>
        <taxon>Euglenozoa</taxon>
        <taxon>Kinetoplastea</taxon>
        <taxon>Metakinetoplastina</taxon>
        <taxon>Trypanosomatida</taxon>
        <taxon>Trypanosomatidae</taxon>
        <taxon>Novymonas</taxon>
    </lineage>
</organism>
<name>A0AAW0F6K5_9TRYP</name>
<accession>A0AAW0F6K5</accession>
<dbReference type="AlphaFoldDB" id="A0AAW0F6K5"/>
<dbReference type="EMBL" id="JAECZO010000028">
    <property type="protein sequence ID" value="KAK7202262.1"/>
    <property type="molecule type" value="Genomic_DNA"/>
</dbReference>
<gene>
    <name evidence="1" type="ORF">NESM_000297200</name>
</gene>
<evidence type="ECO:0000313" key="1">
    <source>
        <dbReference type="EMBL" id="KAK7202262.1"/>
    </source>
</evidence>
<evidence type="ECO:0000313" key="2">
    <source>
        <dbReference type="Proteomes" id="UP001430356"/>
    </source>
</evidence>
<sequence length="279" mass="31603">MTQSSNSDVGSVALAPLLTALGDYQRKGVGVDMILKTVLNIARLCTIYTNDAQDKKRYFQLADTIIECRMLCNFGRSGITLRQGLRVLAMKDRMEFWRWVFTWLSFLLRVPEQLSGDLNYLQKVVFHSWSRETFSFFYRFFKSLSLTCCLMVEITRRAALRRAVRDAVTPLQRLHASLDLRVSNALTVRTLCDMYVYYKWIPAYQPIKTLEFSCGLVSGIIGVWLVWKDTRYVLPPLPAPKVELPTLCPTKHPLKHAVCVLDSQGDGSEGGGSEGGDDG</sequence>